<feature type="domain" description="Voltage-dependent calcium channel alpha-2/delta subunit conserved region" evidence="2">
    <location>
        <begin position="8"/>
        <end position="186"/>
    </location>
</feature>
<accession>A0A1B6DYJ0</accession>
<dbReference type="InterPro" id="IPR013680">
    <property type="entry name" value="VDCC_a2/dsu"/>
</dbReference>
<reference evidence="3" key="1">
    <citation type="submission" date="2015-12" db="EMBL/GenBank/DDBJ databases">
        <title>De novo transcriptome assembly of four potential Pierce s Disease insect vectors from Arizona vineyards.</title>
        <authorList>
            <person name="Tassone E.E."/>
        </authorList>
    </citation>
    <scope>NUCLEOTIDE SEQUENCE</scope>
</reference>
<dbReference type="EMBL" id="GEDC01006558">
    <property type="protein sequence ID" value="JAS30740.1"/>
    <property type="molecule type" value="Transcribed_RNA"/>
</dbReference>
<sequence length="432" mass="48064">MFGDTLSFVATRSGLLRWNERTPSGANAPQFSEENRHAMDEVWYKRAVDQHTIEPESFVFSVPFDAGNTGRVLVTATHAVFVENKGHRAPAAVVGIQFQHSVLAQHFINITSTCISGAGCKKTCASEELDCYVLDNNGFIILSEKTEHTGQFFGHADGTIMDSLVQDGIYKKIPVMDYQGACVDSKSFISAGTYYKNPWQTIGWFLQFLMSRILWLLTQSSVWNTNYSFAQEDTEADPMYADYETNNFDQYGTNTGPPPDINRVVPNEDNLPPNIPPPPPAEPPVHQQSGPPYNRSHARPCIKKVDLYILQPSRLNNSGSFNPLKGKLTNCHVTGCERPFSVQKIPHSNLILLVVDTLCPCGSKQLSIAPQEVAPSEHCRVPSSSSMYRRRPNKCISYHPEEIEIKQCGRSCVTQAVTSVLLSCLFIVLQLS</sequence>
<feature type="domain" description="Voltage-dependent calcium channel alpha-2/delta subunit conserved region" evidence="2">
    <location>
        <begin position="329"/>
        <end position="402"/>
    </location>
</feature>
<name>A0A1B6DYJ0_9HEMI</name>
<dbReference type="AlphaFoldDB" id="A0A1B6DYJ0"/>
<evidence type="ECO:0000256" key="1">
    <source>
        <dbReference type="SAM" id="MobiDB-lite"/>
    </source>
</evidence>
<organism evidence="3">
    <name type="scientific">Clastoptera arizonana</name>
    <name type="common">Arizona spittle bug</name>
    <dbReference type="NCBI Taxonomy" id="38151"/>
    <lineage>
        <taxon>Eukaryota</taxon>
        <taxon>Metazoa</taxon>
        <taxon>Ecdysozoa</taxon>
        <taxon>Arthropoda</taxon>
        <taxon>Hexapoda</taxon>
        <taxon>Insecta</taxon>
        <taxon>Pterygota</taxon>
        <taxon>Neoptera</taxon>
        <taxon>Paraneoptera</taxon>
        <taxon>Hemiptera</taxon>
        <taxon>Auchenorrhyncha</taxon>
        <taxon>Cercopoidea</taxon>
        <taxon>Clastopteridae</taxon>
        <taxon>Clastoptera</taxon>
    </lineage>
</organism>
<feature type="region of interest" description="Disordered" evidence="1">
    <location>
        <begin position="254"/>
        <end position="296"/>
    </location>
</feature>
<dbReference type="GO" id="GO:0005245">
    <property type="term" value="F:voltage-gated calcium channel activity"/>
    <property type="evidence" value="ECO:0007669"/>
    <property type="project" value="TreeGrafter"/>
</dbReference>
<dbReference type="InterPro" id="IPR051173">
    <property type="entry name" value="Ca_channel_alpha-2/delta"/>
</dbReference>
<dbReference type="GO" id="GO:0005891">
    <property type="term" value="C:voltage-gated calcium channel complex"/>
    <property type="evidence" value="ECO:0007669"/>
    <property type="project" value="TreeGrafter"/>
</dbReference>
<protein>
    <recommendedName>
        <fullName evidence="2">Voltage-dependent calcium channel alpha-2/delta subunit conserved region domain-containing protein</fullName>
    </recommendedName>
</protein>
<dbReference type="PANTHER" id="PTHR10166:SF37">
    <property type="entry name" value="STOLID, ISOFORM H"/>
    <property type="match status" value="1"/>
</dbReference>
<evidence type="ECO:0000313" key="3">
    <source>
        <dbReference type="EMBL" id="JAS30740.1"/>
    </source>
</evidence>
<proteinExistence type="predicted"/>
<gene>
    <name evidence="3" type="ORF">g.3838</name>
</gene>
<feature type="compositionally biased region" description="Pro residues" evidence="1">
    <location>
        <begin position="273"/>
        <end position="283"/>
    </location>
</feature>
<dbReference type="PANTHER" id="PTHR10166">
    <property type="entry name" value="VOLTAGE-DEPENDENT CALCIUM CHANNEL SUBUNIT ALPHA-2/DELTA-RELATED"/>
    <property type="match status" value="1"/>
</dbReference>
<evidence type="ECO:0000259" key="2">
    <source>
        <dbReference type="Pfam" id="PF08473"/>
    </source>
</evidence>
<dbReference type="Pfam" id="PF08473">
    <property type="entry name" value="VGCC_alpha2"/>
    <property type="match status" value="2"/>
</dbReference>